<gene>
    <name evidence="6" type="ORF">B0A52_10142</name>
</gene>
<evidence type="ECO:0000256" key="2">
    <source>
        <dbReference type="ARBA" id="ARBA00006333"/>
    </source>
</evidence>
<evidence type="ECO:0000313" key="6">
    <source>
        <dbReference type="EMBL" id="RVX66215.1"/>
    </source>
</evidence>
<evidence type="ECO:0000256" key="3">
    <source>
        <dbReference type="ARBA" id="ARBA00022842"/>
    </source>
</evidence>
<dbReference type="PANTHER" id="PTHR35201:SF4">
    <property type="entry name" value="BETA-PINACENE SYNTHASE-RELATED"/>
    <property type="match status" value="1"/>
</dbReference>
<proteinExistence type="inferred from homology"/>
<dbReference type="Pfam" id="PF19086">
    <property type="entry name" value="Terpene_syn_C_2"/>
    <property type="match status" value="1"/>
</dbReference>
<keyword evidence="3 4" id="KW-0460">Magnesium</keyword>
<feature type="region of interest" description="Disordered" evidence="5">
    <location>
        <begin position="1"/>
        <end position="23"/>
    </location>
</feature>
<dbReference type="GO" id="GO:0010333">
    <property type="term" value="F:terpene synthase activity"/>
    <property type="evidence" value="ECO:0007669"/>
    <property type="project" value="InterPro"/>
</dbReference>
<comment type="cofactor">
    <cofactor evidence="1 4">
        <name>Mg(2+)</name>
        <dbReference type="ChEBI" id="CHEBI:18420"/>
    </cofactor>
</comment>
<comment type="caution">
    <text evidence="6">The sequence shown here is derived from an EMBL/GenBank/DDBJ whole genome shotgun (WGS) entry which is preliminary data.</text>
</comment>
<dbReference type="EC" id="4.2.3.-" evidence="4"/>
<keyword evidence="4" id="KW-0479">Metal-binding</keyword>
<protein>
    <recommendedName>
        <fullName evidence="4">Terpene synthase</fullName>
        <ecNumber evidence="4">4.2.3.-</ecNumber>
    </recommendedName>
</protein>
<dbReference type="CDD" id="cd00385">
    <property type="entry name" value="Isoprenoid_Biosyn_C1"/>
    <property type="match status" value="1"/>
</dbReference>
<dbReference type="EMBL" id="NAJM01000066">
    <property type="protein sequence ID" value="RVX66215.1"/>
    <property type="molecule type" value="Genomic_DNA"/>
</dbReference>
<dbReference type="AlphaFoldDB" id="A0A438MRE0"/>
<dbReference type="GO" id="GO:0008299">
    <property type="term" value="P:isoprenoid biosynthetic process"/>
    <property type="evidence" value="ECO:0007669"/>
    <property type="project" value="UniProtKB-ARBA"/>
</dbReference>
<evidence type="ECO:0000256" key="1">
    <source>
        <dbReference type="ARBA" id="ARBA00001946"/>
    </source>
</evidence>
<sequence length="463" mass="52127">MSTKAESAPLAAVVNGSRNPRPAAPETFDRHNLHLDALILHHDRSHLFPIEFCYDYMPKQGHTPIASTIEFDSPFHVEIEKNRGAHSIALYPWLTKLPWYSGLRSLRQNKHWETNLRCTTELLHLFAEDSSLGNPENANGLALADFAHRELQTRSYDRYSRFTTYMFPEANQARTALLAQIILFIVIFDGMCSTSSSSSSIMPEYSSSPSLDTWEEADGNNIKRVQDDFIQRIQGNVPLVMSDTPLQKRISEVHRGFLQEDAIIGNGGIDVINALIDFCQHAQPKTNFASVREYLDYRYKDVAMPYSYSCLKFSLQSSVDLKAPKLQRFLQMVGDHFSIANDIASYQKEYENWKHGKAKHLINIVAVVQNLLDYTSSDDAKAACYAIQLQTERGILKELKRMKQANELNLSEWDYVDAALAMAAGNVFTSVVISRYGGEAARIGNSLGKECPTSHAVPNGHRG</sequence>
<dbReference type="Gene3D" id="1.10.600.10">
    <property type="entry name" value="Farnesyl Diphosphate Synthase"/>
    <property type="match status" value="1"/>
</dbReference>
<keyword evidence="4" id="KW-0456">Lyase</keyword>
<name>A0A438MRE0_EXOME</name>
<dbReference type="GO" id="GO:0046872">
    <property type="term" value="F:metal ion binding"/>
    <property type="evidence" value="ECO:0007669"/>
    <property type="project" value="UniProtKB-KW"/>
</dbReference>
<evidence type="ECO:0000313" key="7">
    <source>
        <dbReference type="Proteomes" id="UP000288859"/>
    </source>
</evidence>
<dbReference type="Proteomes" id="UP000288859">
    <property type="component" value="Unassembled WGS sequence"/>
</dbReference>
<dbReference type="PANTHER" id="PTHR35201">
    <property type="entry name" value="TERPENE SYNTHASE"/>
    <property type="match status" value="1"/>
</dbReference>
<accession>A0A438MRE0</accession>
<evidence type="ECO:0000256" key="5">
    <source>
        <dbReference type="SAM" id="MobiDB-lite"/>
    </source>
</evidence>
<comment type="similarity">
    <text evidence="2 4">Belongs to the terpene synthase family.</text>
</comment>
<dbReference type="OrthoDB" id="3004402at2759"/>
<dbReference type="InterPro" id="IPR008949">
    <property type="entry name" value="Isoprenoid_synthase_dom_sf"/>
</dbReference>
<reference evidence="6 7" key="1">
    <citation type="submission" date="2017-03" db="EMBL/GenBank/DDBJ databases">
        <title>Genomes of endolithic fungi from Antarctica.</title>
        <authorList>
            <person name="Coleine C."/>
            <person name="Masonjones S."/>
            <person name="Stajich J.E."/>
        </authorList>
    </citation>
    <scope>NUCLEOTIDE SEQUENCE [LARGE SCALE GENOMIC DNA]</scope>
    <source>
        <strain evidence="6 7">CCFEE 6314</strain>
    </source>
</reference>
<dbReference type="SUPFAM" id="SSF48576">
    <property type="entry name" value="Terpenoid synthases"/>
    <property type="match status" value="1"/>
</dbReference>
<dbReference type="InterPro" id="IPR034686">
    <property type="entry name" value="Terpene_cyclase-like_2"/>
</dbReference>
<organism evidence="6 7">
    <name type="scientific">Exophiala mesophila</name>
    <name type="common">Black yeast-like fungus</name>
    <dbReference type="NCBI Taxonomy" id="212818"/>
    <lineage>
        <taxon>Eukaryota</taxon>
        <taxon>Fungi</taxon>
        <taxon>Dikarya</taxon>
        <taxon>Ascomycota</taxon>
        <taxon>Pezizomycotina</taxon>
        <taxon>Eurotiomycetes</taxon>
        <taxon>Chaetothyriomycetidae</taxon>
        <taxon>Chaetothyriales</taxon>
        <taxon>Herpotrichiellaceae</taxon>
        <taxon>Exophiala</taxon>
    </lineage>
</organism>
<evidence type="ECO:0000256" key="4">
    <source>
        <dbReference type="RuleBase" id="RU366034"/>
    </source>
</evidence>